<feature type="compositionally biased region" description="Polar residues" evidence="11">
    <location>
        <begin position="719"/>
        <end position="733"/>
    </location>
</feature>
<evidence type="ECO:0000256" key="10">
    <source>
        <dbReference type="PROSITE-ProRule" id="PRU00176"/>
    </source>
</evidence>
<dbReference type="InterPro" id="IPR032296">
    <property type="entry name" value="CEBP_ZZ"/>
</dbReference>
<dbReference type="GO" id="GO:0005737">
    <property type="term" value="C:cytoplasm"/>
    <property type="evidence" value="ECO:0007669"/>
    <property type="project" value="UniProtKB-SubCell"/>
</dbReference>
<evidence type="ECO:0000259" key="12">
    <source>
        <dbReference type="PROSITE" id="PS50102"/>
    </source>
</evidence>
<evidence type="ECO:0000256" key="4">
    <source>
        <dbReference type="ARBA" id="ARBA00022664"/>
    </source>
</evidence>
<comment type="subcellular location">
    <subcellularLocation>
        <location evidence="1">Cytoplasm</location>
    </subcellularLocation>
</comment>
<dbReference type="GO" id="GO:0045202">
    <property type="term" value="C:synapse"/>
    <property type="evidence" value="ECO:0007669"/>
    <property type="project" value="TreeGrafter"/>
</dbReference>
<dbReference type="GO" id="GO:2000766">
    <property type="term" value="P:negative regulation of cytoplasmic translation"/>
    <property type="evidence" value="ECO:0007669"/>
    <property type="project" value="TreeGrafter"/>
</dbReference>
<evidence type="ECO:0000256" key="8">
    <source>
        <dbReference type="ARBA" id="ARBA00022845"/>
    </source>
</evidence>
<evidence type="ECO:0000256" key="1">
    <source>
        <dbReference type="ARBA" id="ARBA00004496"/>
    </source>
</evidence>
<dbReference type="CDD" id="cd19757">
    <property type="entry name" value="Bbox1"/>
    <property type="match status" value="1"/>
</dbReference>
<dbReference type="SMART" id="SM00360">
    <property type="entry name" value="RRM"/>
    <property type="match status" value="2"/>
</dbReference>
<feature type="region of interest" description="Disordered" evidence="11">
    <location>
        <begin position="261"/>
        <end position="284"/>
    </location>
</feature>
<dbReference type="FunFam" id="3.30.70.330:FF:000086">
    <property type="entry name" value="Putative Cytoplasmic polyadenylation element-binding protein 1"/>
    <property type="match status" value="1"/>
</dbReference>
<feature type="domain" description="RRM" evidence="12">
    <location>
        <begin position="407"/>
        <end position="497"/>
    </location>
</feature>
<sequence>MRSLSSAGADILTKHSINSLLEQRQDFLSRRNETADELITPLNEPPIAINDFLGFGKSSTNPLLLGTNGDTLSTSMAAYTPLTPSSSQSSASPGTLSANSFDIFQFENVAQNNTPLKVFQRNISFDCSAPLSPSTPTTIYNRSFLNSPLVSDGSNSSSANGLSVDSIPLMYQNNFVGNGIGGCLSNSRSNSPESQNSNQSNVEHNLIDMINLLSVADNNDSQMALQQQQQLSSQLSQQQQLTQLSTQPQQLPSSLHFEQSLPFGQQQQQQTSTTTLGNLGNGNNGMSNFTTNLFDEQQLQNFDALTAVDLELSKLQNMQAFNTLKLLQAQSQQVPLLNHLLQGYSNGMNQFKGLPQPQAQPQSAAAADAHLDRVAKFYRSSAALYDATCTWSGQLPPRSHRMLNYSPKVFLGGIPWDISEQSLIQIFKPFGQIRVEWPGKEQQAAQPKGYVYIIFESDKQVKALLSACVLQVDDSQSGGIYYFKISSRRIKAKDVEVIPWIIADSNFVKSTSQKLDPTKTVFVGALHGKLTAEGLAKIMDDLFDGVLYAGIDTDKYKYPIGSGRVTFNNNRSYMKAVSAAFIEIRTSKFTKKVQVDPYLEDSLCSICGVQHGPYFCRELSCFRYFCRACWQWQHSSDGVKNHKPLTRNSKSQMLVGIGPASSTASLSSLSSTPQPQQQQQQPQLHSQHTPPQSQQHQHQQQQAHAHQNHLNGGGFQLEHAQQQQTNSHMQRLNQLQQQQHQHQQQPPAQPATPLAQEPPQHQAQQQGMYHVSPPQQQPAQPSQLQQSSPPVADTPPQQHQQQQSAQQVNKMEATPVTTVTPVSNTSPNSASDKLTTPTGAAASSTATSSVTATGTTTVKKTHVLNPSAKPFTPRSPSTPNPSRPHTPQTPVPMQNIYTTATHVQAGSQTPMYVMQSQQPAFQAPTHPQTGQQPRMRRGNYGPMAASQTHVSATTATGQPLLAAAPIQQFIHYQQTPHAPHFQSQPYVNVRMYEPPPQQLQFITQTPPSTTPSPGQPHQTFHPPPQPSPAGGGPQPTFAPQTQPMYPVVYPVLHSTQIMPNHYYSTTPQHPQQTQPFQILMQQHPAQ</sequence>
<keyword evidence="8" id="KW-0810">Translation regulation</keyword>
<protein>
    <submittedName>
        <fullName evidence="13">Cytoplasmic polyadenylation element-binding protein 1-A</fullName>
    </submittedName>
</protein>
<dbReference type="GO" id="GO:0043005">
    <property type="term" value="C:neuron projection"/>
    <property type="evidence" value="ECO:0007669"/>
    <property type="project" value="TreeGrafter"/>
</dbReference>
<feature type="compositionally biased region" description="Low complexity" evidence="11">
    <location>
        <begin position="814"/>
        <end position="858"/>
    </location>
</feature>
<feature type="compositionally biased region" description="Low complexity" evidence="11">
    <location>
        <begin position="797"/>
        <end position="807"/>
    </location>
</feature>
<organism evidence="13">
    <name type="scientific">Bactrocera dorsalis</name>
    <name type="common">Oriental fruit fly</name>
    <name type="synonym">Dacus dorsalis</name>
    <dbReference type="NCBI Taxonomy" id="27457"/>
    <lineage>
        <taxon>Eukaryota</taxon>
        <taxon>Metazoa</taxon>
        <taxon>Ecdysozoa</taxon>
        <taxon>Arthropoda</taxon>
        <taxon>Hexapoda</taxon>
        <taxon>Insecta</taxon>
        <taxon>Pterygota</taxon>
        <taxon>Neoptera</taxon>
        <taxon>Endopterygota</taxon>
        <taxon>Diptera</taxon>
        <taxon>Brachycera</taxon>
        <taxon>Muscomorpha</taxon>
        <taxon>Tephritoidea</taxon>
        <taxon>Tephritidae</taxon>
        <taxon>Bactrocera</taxon>
        <taxon>Bactrocera</taxon>
    </lineage>
</organism>
<keyword evidence="3" id="KW-0963">Cytoplasm</keyword>
<dbReference type="InterPro" id="IPR000504">
    <property type="entry name" value="RRM_dom"/>
</dbReference>
<evidence type="ECO:0000256" key="2">
    <source>
        <dbReference type="ARBA" id="ARBA00010347"/>
    </source>
</evidence>
<dbReference type="GO" id="GO:0000900">
    <property type="term" value="F:mRNA regulatory element binding translation repressor activity"/>
    <property type="evidence" value="ECO:0007669"/>
    <property type="project" value="TreeGrafter"/>
</dbReference>
<keyword evidence="7" id="KW-0862">Zinc</keyword>
<gene>
    <name evidence="13" type="primary">CPE1A</name>
</gene>
<keyword evidence="6" id="KW-0677">Repeat</keyword>
<evidence type="ECO:0000256" key="7">
    <source>
        <dbReference type="ARBA" id="ARBA00022833"/>
    </source>
</evidence>
<dbReference type="CDD" id="cd12725">
    <property type="entry name" value="RRM2_CPEB1"/>
    <property type="match status" value="1"/>
</dbReference>
<keyword evidence="4" id="KW-0507">mRNA processing</keyword>
<feature type="region of interest" description="Disordered" evidence="11">
    <location>
        <begin position="999"/>
        <end position="1042"/>
    </location>
</feature>
<dbReference type="EMBL" id="GAKP01019161">
    <property type="protein sequence ID" value="JAC39791.1"/>
    <property type="molecule type" value="Transcribed_RNA"/>
</dbReference>
<name>A0A034V919_BACDO</name>
<dbReference type="FunFam" id="4.10.640.40:FF:000002">
    <property type="entry name" value="Putative Cytoplasmic polyadenylation element-binding protein 1"/>
    <property type="match status" value="1"/>
</dbReference>
<dbReference type="Pfam" id="PF16367">
    <property type="entry name" value="RRM_7"/>
    <property type="match status" value="1"/>
</dbReference>
<dbReference type="Pfam" id="PF16366">
    <property type="entry name" value="CEBP_ZZ"/>
    <property type="match status" value="1"/>
</dbReference>
<dbReference type="AlphaFoldDB" id="A0A034V919"/>
<dbReference type="GO" id="GO:0003730">
    <property type="term" value="F:mRNA 3'-UTR binding"/>
    <property type="evidence" value="ECO:0007669"/>
    <property type="project" value="InterPro"/>
</dbReference>
<dbReference type="GO" id="GO:0006397">
    <property type="term" value="P:mRNA processing"/>
    <property type="evidence" value="ECO:0007669"/>
    <property type="project" value="UniProtKB-KW"/>
</dbReference>
<dbReference type="GO" id="GO:0043022">
    <property type="term" value="F:ribosome binding"/>
    <property type="evidence" value="ECO:0007669"/>
    <property type="project" value="TreeGrafter"/>
</dbReference>
<feature type="compositionally biased region" description="Low complexity" evidence="11">
    <location>
        <begin position="659"/>
        <end position="705"/>
    </location>
</feature>
<evidence type="ECO:0000256" key="5">
    <source>
        <dbReference type="ARBA" id="ARBA00022723"/>
    </source>
</evidence>
<dbReference type="InterPro" id="IPR038446">
    <property type="entry name" value="CEBP_ZZ_sf"/>
</dbReference>
<reference evidence="13" key="1">
    <citation type="journal article" date="2014" name="BMC Genomics">
        <title>Characterizing the developmental transcriptome of the oriental fruit fly, Bactrocera dorsalis (Diptera: Tephritidae) through comparative genomic analysis with Drosophila melanogaster utilizing modENCODE datasets.</title>
        <authorList>
            <person name="Geib S.M."/>
            <person name="Calla B."/>
            <person name="Hall B."/>
            <person name="Hou S."/>
            <person name="Manoukis N.C."/>
        </authorList>
    </citation>
    <scope>NUCLEOTIDE SEQUENCE</scope>
    <source>
        <strain evidence="13">Punador</strain>
    </source>
</reference>
<dbReference type="InterPro" id="IPR035979">
    <property type="entry name" value="RBD_domain_sf"/>
</dbReference>
<feature type="compositionally biased region" description="Low complexity" evidence="11">
    <location>
        <begin position="734"/>
        <end position="790"/>
    </location>
</feature>
<dbReference type="PANTHER" id="PTHR12566:SF9">
    <property type="entry name" value="CYTOPLASMIC POLYADENYLATION ELEMENT-BINDING PROTEIN 1"/>
    <property type="match status" value="1"/>
</dbReference>
<dbReference type="Gene3D" id="3.30.70.330">
    <property type="match status" value="2"/>
</dbReference>
<feature type="region of interest" description="Disordered" evidence="11">
    <location>
        <begin position="658"/>
        <end position="892"/>
    </location>
</feature>
<evidence type="ECO:0000313" key="13">
    <source>
        <dbReference type="EMBL" id="JAC39791.1"/>
    </source>
</evidence>
<evidence type="ECO:0000256" key="11">
    <source>
        <dbReference type="SAM" id="MobiDB-lite"/>
    </source>
</evidence>
<dbReference type="GO" id="GO:0008135">
    <property type="term" value="F:translation factor activity, RNA binding"/>
    <property type="evidence" value="ECO:0007669"/>
    <property type="project" value="TreeGrafter"/>
</dbReference>
<keyword evidence="9 10" id="KW-0694">RNA-binding</keyword>
<keyword evidence="5" id="KW-0479">Metal-binding</keyword>
<dbReference type="PANTHER" id="PTHR12566">
    <property type="entry name" value="CYTOPLASMIC POLYADENYLATION ELEMENT BINDING PROTEIN CPEB"/>
    <property type="match status" value="1"/>
</dbReference>
<dbReference type="SUPFAM" id="SSF54928">
    <property type="entry name" value="RNA-binding domain, RBD"/>
    <property type="match status" value="1"/>
</dbReference>
<evidence type="ECO:0000256" key="6">
    <source>
        <dbReference type="ARBA" id="ARBA00022737"/>
    </source>
</evidence>
<feature type="compositionally biased region" description="Pro residues" evidence="11">
    <location>
        <begin position="876"/>
        <end position="890"/>
    </location>
</feature>
<dbReference type="Gene3D" id="4.10.640.40">
    <property type="entry name" value="Cytoplasmic polyadenylation element-binding protein, ZZ domain"/>
    <property type="match status" value="1"/>
</dbReference>
<accession>A0A034V919</accession>
<dbReference type="OrthoDB" id="10033548at2759"/>
<dbReference type="InterPro" id="IPR034977">
    <property type="entry name" value="CPEB1_RRM1"/>
</dbReference>
<dbReference type="FunFam" id="3.30.70.330:FF:000054">
    <property type="entry name" value="Cytoplasmic polyadenylation element-binding protein 1"/>
    <property type="match status" value="1"/>
</dbReference>
<dbReference type="InterPro" id="IPR034819">
    <property type="entry name" value="CPEB"/>
</dbReference>
<feature type="compositionally biased region" description="Low complexity" evidence="11">
    <location>
        <begin position="264"/>
        <end position="278"/>
    </location>
</feature>
<dbReference type="CDD" id="cd12723">
    <property type="entry name" value="RRM1_CPEB1"/>
    <property type="match status" value="1"/>
</dbReference>
<dbReference type="GO" id="GO:0046872">
    <property type="term" value="F:metal ion binding"/>
    <property type="evidence" value="ECO:0007669"/>
    <property type="project" value="UniProtKB-KW"/>
</dbReference>
<comment type="similarity">
    <text evidence="2">Belongs to the RRM CPEB family.</text>
</comment>
<dbReference type="GO" id="GO:0005634">
    <property type="term" value="C:nucleus"/>
    <property type="evidence" value="ECO:0007669"/>
    <property type="project" value="TreeGrafter"/>
</dbReference>
<dbReference type="PROSITE" id="PS50102">
    <property type="entry name" value="RRM"/>
    <property type="match status" value="1"/>
</dbReference>
<evidence type="ECO:0000256" key="3">
    <source>
        <dbReference type="ARBA" id="ARBA00022490"/>
    </source>
</evidence>
<proteinExistence type="inferred from homology"/>
<dbReference type="InterPro" id="IPR012677">
    <property type="entry name" value="Nucleotide-bd_a/b_plait_sf"/>
</dbReference>
<evidence type="ECO:0000256" key="9">
    <source>
        <dbReference type="ARBA" id="ARBA00022884"/>
    </source>
</evidence>